<proteinExistence type="predicted"/>
<dbReference type="EMBL" id="LIYD01000005">
    <property type="protein sequence ID" value="KOS05811.1"/>
    <property type="molecule type" value="Genomic_DNA"/>
</dbReference>
<dbReference type="SUPFAM" id="SSF69572">
    <property type="entry name" value="Activating enzymes of the ubiquitin-like proteins"/>
    <property type="match status" value="1"/>
</dbReference>
<dbReference type="NCBIfam" id="TIGR03736">
    <property type="entry name" value="PRTRC_ThiF"/>
    <property type="match status" value="1"/>
</dbReference>
<dbReference type="Proteomes" id="UP000037755">
    <property type="component" value="Unassembled WGS sequence"/>
</dbReference>
<comment type="caution">
    <text evidence="2">The sequence shown here is derived from an EMBL/GenBank/DDBJ whole genome shotgun (WGS) entry which is preliminary data.</text>
</comment>
<dbReference type="GO" id="GO:0008641">
    <property type="term" value="F:ubiquitin-like modifier activating enzyme activity"/>
    <property type="evidence" value="ECO:0007669"/>
    <property type="project" value="InterPro"/>
</dbReference>
<accession>A0A0M8MGK4</accession>
<reference evidence="2 3" key="1">
    <citation type="submission" date="2015-08" db="EMBL/GenBank/DDBJ databases">
        <title>Whole genome sequence of Flavobacterium akiainvivens IK-1T, from decaying Wikstroemia oahuensis, an endemic Hawaiian shrub.</title>
        <authorList>
            <person name="Wan X."/>
            <person name="Hou S."/>
            <person name="Saito J."/>
            <person name="Donachie S."/>
        </authorList>
    </citation>
    <scope>NUCLEOTIDE SEQUENCE [LARGE SCALE GENOMIC DNA]</scope>
    <source>
        <strain evidence="2 3">IK-1</strain>
    </source>
</reference>
<sequence>MNTEILKVHFTDNYLINPTNPITVNVIGAGGTGSKVMTALLEMNHSLIELGHAGLFVRLWDDDVITQANLGRQRFAECEVGLYKSVAIVNRINRWAGTNWKAEARKFEKDSKERLPENAFANIYISCVDSVKARFEIADILKGLTGGKAYSNRPRYWLDFGNSRHTGQAILSTIGTILQPKSEKYETVASLPMVTDEFGELLKQSELEDDTPSCSLAEALEKQDLFINSSLVQMGCSLLWGLFRNGLTPYRGFFHNLKDFRTHPLKVA</sequence>
<protein>
    <submittedName>
        <fullName evidence="2">Thiamine biosynthesis protein ThiF</fullName>
    </submittedName>
</protein>
<dbReference type="InterPro" id="IPR022500">
    <property type="entry name" value="PRTRC_ThiF"/>
</dbReference>
<gene>
    <name evidence="2" type="ORF">AM493_06985</name>
</gene>
<dbReference type="AlphaFoldDB" id="A0A0M8MGK4"/>
<dbReference type="RefSeq" id="WP_054407046.1">
    <property type="nucleotide sequence ID" value="NZ_FOYA01000008.1"/>
</dbReference>
<dbReference type="InterPro" id="IPR000594">
    <property type="entry name" value="ThiF_NAD_FAD-bd"/>
</dbReference>
<dbReference type="Gene3D" id="3.40.50.720">
    <property type="entry name" value="NAD(P)-binding Rossmann-like Domain"/>
    <property type="match status" value="1"/>
</dbReference>
<keyword evidence="3" id="KW-1185">Reference proteome</keyword>
<evidence type="ECO:0000313" key="2">
    <source>
        <dbReference type="EMBL" id="KOS05811.1"/>
    </source>
</evidence>
<dbReference type="Pfam" id="PF00899">
    <property type="entry name" value="ThiF"/>
    <property type="match status" value="1"/>
</dbReference>
<dbReference type="OrthoDB" id="5298642at2"/>
<organism evidence="2 3">
    <name type="scientific">Flavobacterium akiainvivens</name>
    <dbReference type="NCBI Taxonomy" id="1202724"/>
    <lineage>
        <taxon>Bacteria</taxon>
        <taxon>Pseudomonadati</taxon>
        <taxon>Bacteroidota</taxon>
        <taxon>Flavobacteriia</taxon>
        <taxon>Flavobacteriales</taxon>
        <taxon>Flavobacteriaceae</taxon>
        <taxon>Flavobacterium</taxon>
    </lineage>
</organism>
<evidence type="ECO:0000259" key="1">
    <source>
        <dbReference type="Pfam" id="PF00899"/>
    </source>
</evidence>
<feature type="domain" description="THIF-type NAD/FAD binding fold" evidence="1">
    <location>
        <begin position="23"/>
        <end position="140"/>
    </location>
</feature>
<evidence type="ECO:0000313" key="3">
    <source>
        <dbReference type="Proteomes" id="UP000037755"/>
    </source>
</evidence>
<dbReference type="PATRIC" id="fig|1202724.3.peg.1453"/>
<dbReference type="InterPro" id="IPR035985">
    <property type="entry name" value="Ubiquitin-activating_enz"/>
</dbReference>
<dbReference type="STRING" id="1202724.AM493_06985"/>
<name>A0A0M8MGK4_9FLAO</name>